<accession>A0ABS6KDU6</accession>
<comment type="caution">
    <text evidence="2">The sequence shown here is derived from an EMBL/GenBank/DDBJ whole genome shotgun (WGS) entry which is preliminary data.</text>
</comment>
<organism evidence="2 3">
    <name type="scientific">Diplocloster modestus</name>
    <dbReference type="NCBI Taxonomy" id="2850322"/>
    <lineage>
        <taxon>Bacteria</taxon>
        <taxon>Bacillati</taxon>
        <taxon>Bacillota</taxon>
        <taxon>Clostridia</taxon>
        <taxon>Lachnospirales</taxon>
        <taxon>Lachnospiraceae</taxon>
        <taxon>Diplocloster</taxon>
    </lineage>
</organism>
<evidence type="ECO:0000313" key="3">
    <source>
        <dbReference type="Proteomes" id="UP001314681"/>
    </source>
</evidence>
<reference evidence="2 3" key="1">
    <citation type="submission" date="2021-06" db="EMBL/GenBank/DDBJ databases">
        <title>Description of novel taxa of the family Lachnospiraceae.</title>
        <authorList>
            <person name="Chaplin A.V."/>
            <person name="Sokolova S.R."/>
            <person name="Pikina A.P."/>
            <person name="Korzhanova M."/>
            <person name="Belova V."/>
            <person name="Korostin D."/>
            <person name="Efimov B.A."/>
        </authorList>
    </citation>
    <scope>NUCLEOTIDE SEQUENCE [LARGE SCALE GENOMIC DNA]</scope>
    <source>
        <strain evidence="2 3">ASD4241</strain>
    </source>
</reference>
<dbReference type="Proteomes" id="UP001314681">
    <property type="component" value="Unassembled WGS sequence"/>
</dbReference>
<dbReference type="RefSeq" id="WP_238727495.1">
    <property type="nucleotide sequence ID" value="NZ_JAHQCX010000022.1"/>
</dbReference>
<gene>
    <name evidence="2" type="ORF">KTH90_22085</name>
</gene>
<feature type="transmembrane region" description="Helical" evidence="1">
    <location>
        <begin position="12"/>
        <end position="36"/>
    </location>
</feature>
<keyword evidence="3" id="KW-1185">Reference proteome</keyword>
<proteinExistence type="predicted"/>
<keyword evidence="1" id="KW-1133">Transmembrane helix</keyword>
<sequence length="50" mass="5383">MSERVYKTMCRAGASSLVLGIILMVTGITAGIMMVVNGARLLKRKSDIII</sequence>
<name>A0ABS6KDU6_9FIRM</name>
<keyword evidence="1" id="KW-0472">Membrane</keyword>
<evidence type="ECO:0000256" key="1">
    <source>
        <dbReference type="SAM" id="Phobius"/>
    </source>
</evidence>
<evidence type="ECO:0000313" key="2">
    <source>
        <dbReference type="EMBL" id="MBU9728684.1"/>
    </source>
</evidence>
<protein>
    <submittedName>
        <fullName evidence="2">Uncharacterized protein</fullName>
    </submittedName>
</protein>
<keyword evidence="1" id="KW-0812">Transmembrane</keyword>
<dbReference type="EMBL" id="JAHQCX010000022">
    <property type="protein sequence ID" value="MBU9728684.1"/>
    <property type="molecule type" value="Genomic_DNA"/>
</dbReference>